<keyword evidence="5 6" id="KW-0472">Membrane</keyword>
<gene>
    <name evidence="7" type="ORF">DWV06_03080</name>
</gene>
<evidence type="ECO:0000256" key="3">
    <source>
        <dbReference type="ARBA" id="ARBA00022692"/>
    </source>
</evidence>
<feature type="transmembrane region" description="Helical" evidence="6">
    <location>
        <begin position="158"/>
        <end position="177"/>
    </location>
</feature>
<keyword evidence="8" id="KW-1185">Reference proteome</keyword>
<dbReference type="Proteomes" id="UP000255036">
    <property type="component" value="Unassembled WGS sequence"/>
</dbReference>
<feature type="transmembrane region" description="Helical" evidence="6">
    <location>
        <begin position="312"/>
        <end position="334"/>
    </location>
</feature>
<reference evidence="7 8" key="1">
    <citation type="submission" date="2018-07" db="EMBL/GenBank/DDBJ databases">
        <title>Anaerosacharophilus polymeroproducens gen. nov. sp. nov., an anaerobic bacterium isolated from salt field.</title>
        <authorList>
            <person name="Kim W."/>
            <person name="Yang S.-H."/>
            <person name="Oh J."/>
            <person name="Lee J.-H."/>
            <person name="Kwon K.K."/>
        </authorList>
    </citation>
    <scope>NUCLEOTIDE SEQUENCE [LARGE SCALE GENOMIC DNA]</scope>
    <source>
        <strain evidence="7 8">MCWD5</strain>
    </source>
</reference>
<feature type="transmembrane region" description="Helical" evidence="6">
    <location>
        <begin position="63"/>
        <end position="86"/>
    </location>
</feature>
<accession>A0A371AY33</accession>
<feature type="transmembrane region" description="Helical" evidence="6">
    <location>
        <begin position="216"/>
        <end position="243"/>
    </location>
</feature>
<dbReference type="AlphaFoldDB" id="A0A371AY33"/>
<keyword evidence="4 6" id="KW-1133">Transmembrane helix</keyword>
<feature type="transmembrane region" description="Helical" evidence="6">
    <location>
        <begin position="275"/>
        <end position="292"/>
    </location>
</feature>
<organism evidence="7 8">
    <name type="scientific">Anaerosacchariphilus polymeriproducens</name>
    <dbReference type="NCBI Taxonomy" id="1812858"/>
    <lineage>
        <taxon>Bacteria</taxon>
        <taxon>Bacillati</taxon>
        <taxon>Bacillota</taxon>
        <taxon>Clostridia</taxon>
        <taxon>Lachnospirales</taxon>
        <taxon>Lachnospiraceae</taxon>
        <taxon>Anaerosacchariphilus</taxon>
    </lineage>
</organism>
<dbReference type="Pfam" id="PF01594">
    <property type="entry name" value="AI-2E_transport"/>
    <property type="match status" value="1"/>
</dbReference>
<proteinExistence type="inferred from homology"/>
<dbReference type="InterPro" id="IPR002549">
    <property type="entry name" value="AI-2E-like"/>
</dbReference>
<protein>
    <submittedName>
        <fullName evidence="7">AI-2E family transporter</fullName>
    </submittedName>
</protein>
<feature type="transmembrane region" description="Helical" evidence="6">
    <location>
        <begin position="249"/>
        <end position="268"/>
    </location>
</feature>
<evidence type="ECO:0000256" key="6">
    <source>
        <dbReference type="SAM" id="Phobius"/>
    </source>
</evidence>
<feature type="transmembrane region" description="Helical" evidence="6">
    <location>
        <begin position="30"/>
        <end position="51"/>
    </location>
</feature>
<comment type="similarity">
    <text evidence="2">Belongs to the autoinducer-2 exporter (AI-2E) (TC 2.A.86) family.</text>
</comment>
<dbReference type="GO" id="GO:0016020">
    <property type="term" value="C:membrane"/>
    <property type="evidence" value="ECO:0007669"/>
    <property type="project" value="UniProtKB-SubCell"/>
</dbReference>
<evidence type="ECO:0000256" key="4">
    <source>
        <dbReference type="ARBA" id="ARBA00022989"/>
    </source>
</evidence>
<keyword evidence="3 6" id="KW-0812">Transmembrane</keyword>
<dbReference type="RefSeq" id="WP_115480706.1">
    <property type="nucleotide sequence ID" value="NZ_QRCT01000012.1"/>
</dbReference>
<comment type="subcellular location">
    <subcellularLocation>
        <location evidence="1">Membrane</location>
        <topology evidence="1">Multi-pass membrane protein</topology>
    </subcellularLocation>
</comment>
<comment type="caution">
    <text evidence="7">The sequence shown here is derived from an EMBL/GenBank/DDBJ whole genome shotgun (WGS) entry which is preliminary data.</text>
</comment>
<name>A0A371AY33_9FIRM</name>
<dbReference type="OrthoDB" id="9774361at2"/>
<sequence length="345" mass="38746">MDKKGHLHNGIKILGIIASVYFVMKYIVPLIIPFLFGISLLLMTRPAILWIHRHIRIYKGVLGFLIIAIFLGLLCTAICVLVHTAFVQLHGLLEQKDVIIEKYCGTYEYLCNKLCGIMGKNKEEIHKMLEMYFCRACDMLKKTLWPNLMSKSIVCLKFLLKMIGVFVIGIISFFLLLKDFDNLKEKMEQNTYGKKVISISKNILSGITAYLKAQGIIMVIIGSICSIALFFMGSSYAILLGILIGLLDALPFIGTGIILVPWAVFVMIQGNFRQGLSYLGLYLVCSFTREFLEARLVGNKLGVPSFMILVSIYVGVQIYGAGGFFLGPLSYMIISSIIKEEKIYL</sequence>
<dbReference type="EMBL" id="QRCT01000012">
    <property type="protein sequence ID" value="RDU24473.1"/>
    <property type="molecule type" value="Genomic_DNA"/>
</dbReference>
<evidence type="ECO:0000313" key="7">
    <source>
        <dbReference type="EMBL" id="RDU24473.1"/>
    </source>
</evidence>
<evidence type="ECO:0000256" key="1">
    <source>
        <dbReference type="ARBA" id="ARBA00004141"/>
    </source>
</evidence>
<evidence type="ECO:0000313" key="8">
    <source>
        <dbReference type="Proteomes" id="UP000255036"/>
    </source>
</evidence>
<evidence type="ECO:0000256" key="2">
    <source>
        <dbReference type="ARBA" id="ARBA00009773"/>
    </source>
</evidence>
<evidence type="ECO:0000256" key="5">
    <source>
        <dbReference type="ARBA" id="ARBA00023136"/>
    </source>
</evidence>